<evidence type="ECO:0000259" key="1">
    <source>
        <dbReference type="Pfam" id="PF02625"/>
    </source>
</evidence>
<dbReference type="EMBL" id="CP069127">
    <property type="protein sequence ID" value="QRG65944.1"/>
    <property type="molecule type" value="Genomic_DNA"/>
</dbReference>
<sequence length="380" mass="41419">MRENEAVLQALVEARKAGKKGVLATVVQIKGSAYRREGAKMFVDETGHHVGLISGGCLEADVAETARTVMEQNMPLIKRYELGEDLVWGLGLGCPGTVDIYLEPVSAVSEWQPAFALWIESLRTGRAAALCTVQPAAGTDSDSANRSRMFLSEDGYAAGCLGDERVNQTVAAWASELFHEQSPKSESRSLTLEDGTTVNLFVDISVPAPAVMIFGAGHDAVPVARLSASLGFPTTVIDPRPAYNTVDRFPQATRILTEPSQYREKVMIDKRTYVIIMNHHLERDREALKYVLSTPAPYVGLLGPRSRANRILEGLGEEGCLFGDRQLERLFSPIGHDIGAESAEEIAVSILAEIIAMRSGHEGGRLRDKARIHRIPVTAR</sequence>
<dbReference type="PANTHER" id="PTHR30388">
    <property type="entry name" value="ALDEHYDE OXIDOREDUCTASE MOLYBDENUM COFACTOR ASSEMBLY PROTEIN"/>
    <property type="match status" value="1"/>
</dbReference>
<evidence type="ECO:0000313" key="4">
    <source>
        <dbReference type="Proteomes" id="UP000596248"/>
    </source>
</evidence>
<gene>
    <name evidence="3" type="ORF">JNE38_20515</name>
</gene>
<accession>A0ABX7FIA4</accession>
<name>A0ABX7FIA4_BRECH</name>
<evidence type="ECO:0000259" key="2">
    <source>
        <dbReference type="Pfam" id="PF13478"/>
    </source>
</evidence>
<dbReference type="InterPro" id="IPR027051">
    <property type="entry name" value="XdhC_Rossmann_dom"/>
</dbReference>
<proteinExistence type="predicted"/>
<keyword evidence="4" id="KW-1185">Reference proteome</keyword>
<dbReference type="InterPro" id="IPR003777">
    <property type="entry name" value="XdhC_CoxI"/>
</dbReference>
<feature type="domain" description="XdhC Rossmann" evidence="2">
    <location>
        <begin position="211"/>
        <end position="354"/>
    </location>
</feature>
<protein>
    <submittedName>
        <fullName evidence="3">XdhC family protein</fullName>
    </submittedName>
</protein>
<dbReference type="InterPro" id="IPR052698">
    <property type="entry name" value="MoCofactor_Util/Proc"/>
</dbReference>
<evidence type="ECO:0000313" key="3">
    <source>
        <dbReference type="EMBL" id="QRG65944.1"/>
    </source>
</evidence>
<dbReference type="RefSeq" id="WP_203353013.1">
    <property type="nucleotide sequence ID" value="NZ_CP069127.1"/>
</dbReference>
<reference evidence="3 4" key="1">
    <citation type="submission" date="2021-01" db="EMBL/GenBank/DDBJ databases">
        <title>Identification of strong promoters based on the transcriptome of Brevibacillus choshinensis.</title>
        <authorList>
            <person name="Yao D."/>
            <person name="Zhang K."/>
            <person name="Wu J."/>
        </authorList>
    </citation>
    <scope>NUCLEOTIDE SEQUENCE [LARGE SCALE GENOMIC DNA]</scope>
    <source>
        <strain evidence="3 4">HPD31-SP3</strain>
    </source>
</reference>
<dbReference type="Gene3D" id="3.40.50.720">
    <property type="entry name" value="NAD(P)-binding Rossmann-like Domain"/>
    <property type="match status" value="1"/>
</dbReference>
<dbReference type="PANTHER" id="PTHR30388:SF6">
    <property type="entry name" value="XANTHINE DEHYDROGENASE SUBUNIT A-RELATED"/>
    <property type="match status" value="1"/>
</dbReference>
<dbReference type="Proteomes" id="UP000596248">
    <property type="component" value="Chromosome"/>
</dbReference>
<organism evidence="3 4">
    <name type="scientific">Brevibacillus choshinensis</name>
    <dbReference type="NCBI Taxonomy" id="54911"/>
    <lineage>
        <taxon>Bacteria</taxon>
        <taxon>Bacillati</taxon>
        <taxon>Bacillota</taxon>
        <taxon>Bacilli</taxon>
        <taxon>Bacillales</taxon>
        <taxon>Paenibacillaceae</taxon>
        <taxon>Brevibacillus</taxon>
    </lineage>
</organism>
<dbReference type="Pfam" id="PF13478">
    <property type="entry name" value="XdhC_C"/>
    <property type="match status" value="1"/>
</dbReference>
<feature type="domain" description="XdhC- CoxI" evidence="1">
    <location>
        <begin position="15"/>
        <end position="80"/>
    </location>
</feature>
<dbReference type="Pfam" id="PF02625">
    <property type="entry name" value="XdhC_CoxI"/>
    <property type="match status" value="1"/>
</dbReference>